<proteinExistence type="predicted"/>
<evidence type="ECO:0000313" key="1">
    <source>
        <dbReference type="EMBL" id="JAH59561.1"/>
    </source>
</evidence>
<organism evidence="1">
    <name type="scientific">Anguilla anguilla</name>
    <name type="common">European freshwater eel</name>
    <name type="synonym">Muraena anguilla</name>
    <dbReference type="NCBI Taxonomy" id="7936"/>
    <lineage>
        <taxon>Eukaryota</taxon>
        <taxon>Metazoa</taxon>
        <taxon>Chordata</taxon>
        <taxon>Craniata</taxon>
        <taxon>Vertebrata</taxon>
        <taxon>Euteleostomi</taxon>
        <taxon>Actinopterygii</taxon>
        <taxon>Neopterygii</taxon>
        <taxon>Teleostei</taxon>
        <taxon>Anguilliformes</taxon>
        <taxon>Anguillidae</taxon>
        <taxon>Anguilla</taxon>
    </lineage>
</organism>
<reference evidence="1" key="2">
    <citation type="journal article" date="2015" name="Fish Shellfish Immunol.">
        <title>Early steps in the European eel (Anguilla anguilla)-Vibrio vulnificus interaction in the gills: Role of the RtxA13 toxin.</title>
        <authorList>
            <person name="Callol A."/>
            <person name="Pajuelo D."/>
            <person name="Ebbesson L."/>
            <person name="Teles M."/>
            <person name="MacKenzie S."/>
            <person name="Amaro C."/>
        </authorList>
    </citation>
    <scope>NUCLEOTIDE SEQUENCE</scope>
</reference>
<reference evidence="1" key="1">
    <citation type="submission" date="2014-11" db="EMBL/GenBank/DDBJ databases">
        <authorList>
            <person name="Amaro Gonzalez C."/>
        </authorList>
    </citation>
    <scope>NUCLEOTIDE SEQUENCE</scope>
</reference>
<sequence>MSITIIFSFAFFLAFFCAYLSRVPIILKPTV</sequence>
<protein>
    <submittedName>
        <fullName evidence="1">Uncharacterized protein</fullName>
    </submittedName>
</protein>
<name>A0A0E9U182_ANGAN</name>
<accession>A0A0E9U182</accession>
<dbReference type="AlphaFoldDB" id="A0A0E9U182"/>
<dbReference type="EMBL" id="GBXM01049016">
    <property type="protein sequence ID" value="JAH59561.1"/>
    <property type="molecule type" value="Transcribed_RNA"/>
</dbReference>